<keyword evidence="3" id="KW-0812">Transmembrane</keyword>
<feature type="transmembrane region" description="Helical" evidence="3">
    <location>
        <begin position="773"/>
        <end position="791"/>
    </location>
</feature>
<feature type="compositionally biased region" description="Basic and acidic residues" evidence="2">
    <location>
        <begin position="460"/>
        <end position="474"/>
    </location>
</feature>
<dbReference type="SUPFAM" id="SSF103473">
    <property type="entry name" value="MFS general substrate transporter"/>
    <property type="match status" value="1"/>
</dbReference>
<accession>A0AAE0YHZ6</accession>
<feature type="transmembrane region" description="Helical" evidence="3">
    <location>
        <begin position="645"/>
        <end position="669"/>
    </location>
</feature>
<evidence type="ECO:0000313" key="5">
    <source>
        <dbReference type="EMBL" id="KAK3746736.1"/>
    </source>
</evidence>
<evidence type="ECO:0000313" key="6">
    <source>
        <dbReference type="Proteomes" id="UP001283361"/>
    </source>
</evidence>
<feature type="transmembrane region" description="Helical" evidence="3">
    <location>
        <begin position="156"/>
        <end position="175"/>
    </location>
</feature>
<feature type="transmembrane region" description="Helical" evidence="3">
    <location>
        <begin position="86"/>
        <end position="106"/>
    </location>
</feature>
<dbReference type="InterPro" id="IPR036259">
    <property type="entry name" value="MFS_trans_sf"/>
</dbReference>
<evidence type="ECO:0000256" key="2">
    <source>
        <dbReference type="SAM" id="MobiDB-lite"/>
    </source>
</evidence>
<protein>
    <recommendedName>
        <fullName evidence="4">Major facilitator superfamily (MFS) profile domain-containing protein</fullName>
    </recommendedName>
</protein>
<feature type="compositionally biased region" description="Acidic residues" evidence="2">
    <location>
        <begin position="64"/>
        <end position="75"/>
    </location>
</feature>
<feature type="compositionally biased region" description="Basic and acidic residues" evidence="2">
    <location>
        <begin position="392"/>
        <end position="402"/>
    </location>
</feature>
<evidence type="ECO:0000256" key="1">
    <source>
        <dbReference type="ARBA" id="ARBA00004141"/>
    </source>
</evidence>
<evidence type="ECO:0000259" key="4">
    <source>
        <dbReference type="PROSITE" id="PS50850"/>
    </source>
</evidence>
<feature type="region of interest" description="Disordered" evidence="2">
    <location>
        <begin position="1"/>
        <end position="76"/>
    </location>
</feature>
<sequence>MTNSSPHSEREKEEGNGLQKEVEEEEKKPLAGVDKNNGKKTSQPDLQQTTNGKRRKVTTADDKEQGEDVPIENLEEYIPTPPDGGWGWVVVLAAMLGNFIVDGIAYGFGVFLVPLVKAFNEPKRKVSLVGSLLPGVYLLSGGVVSAMTNKFGCRPVVIVGTIVSFLAFIAASQTTNIDVLIFTYGVMGGFGLGMIYLPCIVIVNYYFEKRRGLANGIAVSGSGVGTFAYSPLSEILLSEYQWHGALLIIAGVIFNGCICGALMRPLKAKPRPKAKSKTPREKNLLDRLKESTNGKNRTVSECSRGKIREGLLEAKLERENRLQDADSEIGSLSSMVYTKGRLDSTSDHRRLSSEPHRNYKLSISSTNDSTISPVRGPGSGAPGTPTITIETGRPEGKDKQEVKGILPGPESITKASSAADEDASTDKSDYFTPPLTPGSTNPNSPQKEVSVLQPNNGSVKKVDTQKIDSTDNGRKNNVNGAIHSSPCIAASSPTTPTHASQSGEFSPLLTVPDPSIAVGHDKGRVVQRRNPSASGSGSGGPGGSRTNMSHLSSMRSLHVSKKDLARPLYRKDIFYSGSVLNIPQFQSQTNMKSYITSITTIPGESEFVDGPSGSSKFFNKCCSCLPRSARDVLAEMIDVSLFKDLSFMLICVGNILTFLGFFIPFMFIVDCATELGVGKKEAAFLVSIIGITNTVGRVVIGKLADLKKLDSLIMAYLSIFLCGLVTAIVPLCKSYVHLAIVAALFGLGVAGFVSLSSIIICDRMGLDKLTNGFGLLCMVRGVGTIAGPPLAGAMYDSTGSYDLPFLLGGLLMFAGGGCHMLLHLPCLSKKQPINQEFQVEKIEEITDVELHQLAGQMGSRPKIITLEDAMCSV</sequence>
<feature type="transmembrane region" description="Helical" evidence="3">
    <location>
        <begin position="181"/>
        <end position="206"/>
    </location>
</feature>
<dbReference type="InterPro" id="IPR020846">
    <property type="entry name" value="MFS_dom"/>
</dbReference>
<feature type="transmembrane region" description="Helical" evidence="3">
    <location>
        <begin position="213"/>
        <end position="230"/>
    </location>
</feature>
<comment type="subcellular location">
    <subcellularLocation>
        <location evidence="1">Membrane</location>
        <topology evidence="1">Multi-pass membrane protein</topology>
    </subcellularLocation>
</comment>
<dbReference type="EMBL" id="JAWDGP010006116">
    <property type="protein sequence ID" value="KAK3746736.1"/>
    <property type="molecule type" value="Genomic_DNA"/>
</dbReference>
<feature type="region of interest" description="Disordered" evidence="2">
    <location>
        <begin position="341"/>
        <end position="549"/>
    </location>
</feature>
<dbReference type="InterPro" id="IPR050327">
    <property type="entry name" value="Proton-linked_MCT"/>
</dbReference>
<feature type="region of interest" description="Disordered" evidence="2">
    <location>
        <begin position="269"/>
        <end position="302"/>
    </location>
</feature>
<dbReference type="CDD" id="cd17352">
    <property type="entry name" value="MFS_MCT_SLC16"/>
    <property type="match status" value="1"/>
</dbReference>
<feature type="transmembrane region" description="Helical" evidence="3">
    <location>
        <begin position="681"/>
        <end position="700"/>
    </location>
</feature>
<proteinExistence type="predicted"/>
<organism evidence="5 6">
    <name type="scientific">Elysia crispata</name>
    <name type="common">lettuce slug</name>
    <dbReference type="NCBI Taxonomy" id="231223"/>
    <lineage>
        <taxon>Eukaryota</taxon>
        <taxon>Metazoa</taxon>
        <taxon>Spiralia</taxon>
        <taxon>Lophotrochozoa</taxon>
        <taxon>Mollusca</taxon>
        <taxon>Gastropoda</taxon>
        <taxon>Heterobranchia</taxon>
        <taxon>Euthyneura</taxon>
        <taxon>Panpulmonata</taxon>
        <taxon>Sacoglossa</taxon>
        <taxon>Placobranchoidea</taxon>
        <taxon>Plakobranchidae</taxon>
        <taxon>Elysia</taxon>
    </lineage>
</organism>
<dbReference type="GO" id="GO:0008028">
    <property type="term" value="F:monocarboxylic acid transmembrane transporter activity"/>
    <property type="evidence" value="ECO:0007669"/>
    <property type="project" value="TreeGrafter"/>
</dbReference>
<keyword evidence="3" id="KW-0472">Membrane</keyword>
<dbReference type="PROSITE" id="PS50850">
    <property type="entry name" value="MFS"/>
    <property type="match status" value="1"/>
</dbReference>
<keyword evidence="3" id="KW-1133">Transmembrane helix</keyword>
<dbReference type="Pfam" id="PF07690">
    <property type="entry name" value="MFS_1"/>
    <property type="match status" value="2"/>
</dbReference>
<dbReference type="InterPro" id="IPR011701">
    <property type="entry name" value="MFS"/>
</dbReference>
<feature type="transmembrane region" description="Helical" evidence="3">
    <location>
        <begin position="803"/>
        <end position="822"/>
    </location>
</feature>
<feature type="transmembrane region" description="Helical" evidence="3">
    <location>
        <begin position="712"/>
        <end position="729"/>
    </location>
</feature>
<feature type="compositionally biased region" description="Polar residues" evidence="2">
    <location>
        <begin position="361"/>
        <end position="372"/>
    </location>
</feature>
<dbReference type="AlphaFoldDB" id="A0AAE0YHZ6"/>
<feature type="transmembrane region" description="Helical" evidence="3">
    <location>
        <begin position="242"/>
        <end position="263"/>
    </location>
</feature>
<feature type="compositionally biased region" description="Polar residues" evidence="2">
    <location>
        <begin position="491"/>
        <end position="504"/>
    </location>
</feature>
<feature type="transmembrane region" description="Helical" evidence="3">
    <location>
        <begin position="126"/>
        <end position="144"/>
    </location>
</feature>
<name>A0AAE0YHZ6_9GAST</name>
<gene>
    <name evidence="5" type="ORF">RRG08_059568</name>
</gene>
<feature type="compositionally biased region" description="Polar residues" evidence="2">
    <location>
        <begin position="437"/>
        <end position="458"/>
    </location>
</feature>
<keyword evidence="6" id="KW-1185">Reference proteome</keyword>
<evidence type="ECO:0000256" key="3">
    <source>
        <dbReference type="SAM" id="Phobius"/>
    </source>
</evidence>
<feature type="compositionally biased region" description="Basic and acidic residues" evidence="2">
    <location>
        <begin position="278"/>
        <end position="292"/>
    </location>
</feature>
<dbReference type="PANTHER" id="PTHR11360:SF286">
    <property type="entry name" value="GH22266P"/>
    <property type="match status" value="1"/>
</dbReference>
<feature type="transmembrane region" description="Helical" evidence="3">
    <location>
        <begin position="735"/>
        <end position="761"/>
    </location>
</feature>
<feature type="compositionally biased region" description="Polar residues" evidence="2">
    <location>
        <begin position="39"/>
        <end position="51"/>
    </location>
</feature>
<feature type="domain" description="Major facilitator superfamily (MFS) profile" evidence="4">
    <location>
        <begin position="646"/>
        <end position="873"/>
    </location>
</feature>
<reference evidence="5" key="1">
    <citation type="journal article" date="2023" name="G3 (Bethesda)">
        <title>A reference genome for the long-term kleptoplast-retaining sea slug Elysia crispata morphotype clarki.</title>
        <authorList>
            <person name="Eastman K.E."/>
            <person name="Pendleton A.L."/>
            <person name="Shaikh M.A."/>
            <person name="Suttiyut T."/>
            <person name="Ogas R."/>
            <person name="Tomko P."/>
            <person name="Gavelis G."/>
            <person name="Widhalm J.R."/>
            <person name="Wisecaver J.H."/>
        </authorList>
    </citation>
    <scope>NUCLEOTIDE SEQUENCE</scope>
    <source>
        <strain evidence="5">ECLA1</strain>
    </source>
</reference>
<comment type="caution">
    <text evidence="5">The sequence shown here is derived from an EMBL/GenBank/DDBJ whole genome shotgun (WGS) entry which is preliminary data.</text>
</comment>
<dbReference type="Proteomes" id="UP001283361">
    <property type="component" value="Unassembled WGS sequence"/>
</dbReference>
<dbReference type="Gene3D" id="1.20.1250.20">
    <property type="entry name" value="MFS general substrate transporter like domains"/>
    <property type="match status" value="2"/>
</dbReference>
<dbReference type="GO" id="GO:0016020">
    <property type="term" value="C:membrane"/>
    <property type="evidence" value="ECO:0007669"/>
    <property type="project" value="UniProtKB-SubCell"/>
</dbReference>
<dbReference type="PANTHER" id="PTHR11360">
    <property type="entry name" value="MONOCARBOXYLATE TRANSPORTER"/>
    <property type="match status" value="1"/>
</dbReference>
<feature type="compositionally biased region" description="Basic and acidic residues" evidence="2">
    <location>
        <begin position="341"/>
        <end position="357"/>
    </location>
</feature>